<dbReference type="InterPro" id="IPR002762">
    <property type="entry name" value="CbiX-like"/>
</dbReference>
<dbReference type="PANTHER" id="PTHR33542">
    <property type="entry name" value="SIROHYDROCHLORIN FERROCHELATASE, CHLOROPLASTIC"/>
    <property type="match status" value="1"/>
</dbReference>
<comment type="caution">
    <text evidence="3">The sequence shown here is derived from an EMBL/GenBank/DDBJ whole genome shotgun (WGS) entry which is preliminary data.</text>
</comment>
<dbReference type="CDD" id="cd03416">
    <property type="entry name" value="CbiX_SirB_N"/>
    <property type="match status" value="1"/>
</dbReference>
<gene>
    <name evidence="3" type="ORF">C1H69_13470</name>
</gene>
<keyword evidence="2" id="KW-0456">Lyase</keyword>
<dbReference type="AlphaFoldDB" id="A0A2N7U1G6"/>
<dbReference type="GO" id="GO:0046872">
    <property type="term" value="F:metal ion binding"/>
    <property type="evidence" value="ECO:0007669"/>
    <property type="project" value="UniProtKB-KW"/>
</dbReference>
<dbReference type="InterPro" id="IPR050963">
    <property type="entry name" value="Sirohydro_Cobaltochel/CbiX"/>
</dbReference>
<dbReference type="RefSeq" id="WP_102653910.1">
    <property type="nucleotide sequence ID" value="NZ_PNRF01000028.1"/>
</dbReference>
<dbReference type="EMBL" id="PNRF01000028">
    <property type="protein sequence ID" value="PMR74270.1"/>
    <property type="molecule type" value="Genomic_DNA"/>
</dbReference>
<sequence>MTYSLILLAHGSSDAEWRAPFERLHGALANRMQTSLRLAYMELSEPSLESTVAELAAEGIERAEILPLFFAAGRHLRKDVPSQVETLKATHSGIALTLLPPVGEHPAFVEALAAVIAEQAGETSKARR</sequence>
<proteinExistence type="predicted"/>
<keyword evidence="1" id="KW-0479">Metal-binding</keyword>
<dbReference type="Pfam" id="PF01903">
    <property type="entry name" value="CbiX"/>
    <property type="match status" value="1"/>
</dbReference>
<evidence type="ECO:0000313" key="4">
    <source>
        <dbReference type="Proteomes" id="UP000235803"/>
    </source>
</evidence>
<reference evidence="3 4" key="1">
    <citation type="submission" date="2018-01" db="EMBL/GenBank/DDBJ databases">
        <title>Halomonas endophytica sp. nov., isolated from storage liquid in the stems of Populus euphratica.</title>
        <authorList>
            <person name="Chen C."/>
        </authorList>
    </citation>
    <scope>NUCLEOTIDE SEQUENCE [LARGE SCALE GENOMIC DNA]</scope>
    <source>
        <strain evidence="3 4">MC28</strain>
    </source>
</reference>
<evidence type="ECO:0000313" key="3">
    <source>
        <dbReference type="EMBL" id="PMR74270.1"/>
    </source>
</evidence>
<dbReference type="SUPFAM" id="SSF53800">
    <property type="entry name" value="Chelatase"/>
    <property type="match status" value="1"/>
</dbReference>
<name>A0A2N7U1G6_9GAMM</name>
<evidence type="ECO:0000256" key="1">
    <source>
        <dbReference type="ARBA" id="ARBA00022723"/>
    </source>
</evidence>
<dbReference type="Gene3D" id="3.40.50.1400">
    <property type="match status" value="1"/>
</dbReference>
<dbReference type="PANTHER" id="PTHR33542:SF3">
    <property type="entry name" value="SIROHYDROCHLORIN FERROCHELATASE, CHLOROPLASTIC"/>
    <property type="match status" value="1"/>
</dbReference>
<protein>
    <submittedName>
        <fullName evidence="3">Cobalamin biosynthesis protein CbiX</fullName>
    </submittedName>
</protein>
<evidence type="ECO:0000256" key="2">
    <source>
        <dbReference type="ARBA" id="ARBA00023239"/>
    </source>
</evidence>
<keyword evidence="4" id="KW-1185">Reference proteome</keyword>
<dbReference type="GO" id="GO:0016829">
    <property type="term" value="F:lyase activity"/>
    <property type="evidence" value="ECO:0007669"/>
    <property type="project" value="UniProtKB-KW"/>
</dbReference>
<dbReference type="Proteomes" id="UP000235803">
    <property type="component" value="Unassembled WGS sequence"/>
</dbReference>
<dbReference type="OrthoDB" id="9797895at2"/>
<organism evidence="3 4">
    <name type="scientific">Billgrantia endophytica</name>
    <dbReference type="NCBI Taxonomy" id="2033802"/>
    <lineage>
        <taxon>Bacteria</taxon>
        <taxon>Pseudomonadati</taxon>
        <taxon>Pseudomonadota</taxon>
        <taxon>Gammaproteobacteria</taxon>
        <taxon>Oceanospirillales</taxon>
        <taxon>Halomonadaceae</taxon>
        <taxon>Billgrantia</taxon>
    </lineage>
</organism>
<accession>A0A2N7U1G6</accession>